<evidence type="ECO:0000313" key="4">
    <source>
        <dbReference type="Proteomes" id="UP000663828"/>
    </source>
</evidence>
<dbReference type="Proteomes" id="UP000663852">
    <property type="component" value="Unassembled WGS sequence"/>
</dbReference>
<gene>
    <name evidence="2" type="ORF">EDS130_LOCUS14017</name>
    <name evidence="3" type="ORF">XAT740_LOCUS41880</name>
</gene>
<evidence type="ECO:0000256" key="1">
    <source>
        <dbReference type="SAM" id="MobiDB-lite"/>
    </source>
</evidence>
<reference evidence="3" key="1">
    <citation type="submission" date="2021-02" db="EMBL/GenBank/DDBJ databases">
        <authorList>
            <person name="Nowell W R."/>
        </authorList>
    </citation>
    <scope>NUCLEOTIDE SEQUENCE</scope>
</reference>
<organism evidence="3 4">
    <name type="scientific">Adineta ricciae</name>
    <name type="common">Rotifer</name>
    <dbReference type="NCBI Taxonomy" id="249248"/>
    <lineage>
        <taxon>Eukaryota</taxon>
        <taxon>Metazoa</taxon>
        <taxon>Spiralia</taxon>
        <taxon>Gnathifera</taxon>
        <taxon>Rotifera</taxon>
        <taxon>Eurotatoria</taxon>
        <taxon>Bdelloidea</taxon>
        <taxon>Adinetida</taxon>
        <taxon>Adinetidae</taxon>
        <taxon>Adineta</taxon>
    </lineage>
</organism>
<accession>A0A815VLL0</accession>
<dbReference type="AlphaFoldDB" id="A0A815VLL0"/>
<sequence length="200" mass="22467">MYSICCSEVETDKDYSCGSSNGSSVYLCTGRCSKVCHYVSTCIEKVQRFDPCISEKYTAANWMKGDIIQLIENIEVPGRSFRRLDPSKSESVPAGSLPPDSGRNCTGNIRPAPDRFQLEVCRKPSGNDWNLRLNFRPESGRKEMFNEKLFYFKIKKQAESYNETLLTPSHKDSLDITQDLGGLDLSDDDTTADYEPEGDG</sequence>
<evidence type="ECO:0000313" key="3">
    <source>
        <dbReference type="EMBL" id="CAF1536820.1"/>
    </source>
</evidence>
<proteinExistence type="predicted"/>
<feature type="region of interest" description="Disordered" evidence="1">
    <location>
        <begin position="170"/>
        <end position="200"/>
    </location>
</feature>
<keyword evidence="4" id="KW-1185">Reference proteome</keyword>
<feature type="region of interest" description="Disordered" evidence="1">
    <location>
        <begin position="82"/>
        <end position="105"/>
    </location>
</feature>
<feature type="compositionally biased region" description="Acidic residues" evidence="1">
    <location>
        <begin position="185"/>
        <end position="200"/>
    </location>
</feature>
<evidence type="ECO:0000313" key="2">
    <source>
        <dbReference type="EMBL" id="CAF0983857.1"/>
    </source>
</evidence>
<dbReference type="EMBL" id="CAJNOJ010000056">
    <property type="protein sequence ID" value="CAF0983857.1"/>
    <property type="molecule type" value="Genomic_DNA"/>
</dbReference>
<dbReference type="Proteomes" id="UP000663828">
    <property type="component" value="Unassembled WGS sequence"/>
</dbReference>
<dbReference type="EMBL" id="CAJNOR010004949">
    <property type="protein sequence ID" value="CAF1536820.1"/>
    <property type="molecule type" value="Genomic_DNA"/>
</dbReference>
<comment type="caution">
    <text evidence="3">The sequence shown here is derived from an EMBL/GenBank/DDBJ whole genome shotgun (WGS) entry which is preliminary data.</text>
</comment>
<protein>
    <submittedName>
        <fullName evidence="3">Uncharacterized protein</fullName>
    </submittedName>
</protein>
<name>A0A815VLL0_ADIRI</name>